<accession>A0A8C4QLU4</accession>
<feature type="domain" description="V-SNARE coiled-coil homology" evidence="3">
    <location>
        <begin position="17"/>
        <end position="69"/>
    </location>
</feature>
<sequence length="69" mass="7681">MDQGVTEQKEQSERGGANTPAAEITEELKDIMAKNVEKVLQRENNLENLLMKSENLETSEYCPVNGGDL</sequence>
<dbReference type="PROSITE" id="PS50892">
    <property type="entry name" value="V_SNARE"/>
    <property type="match status" value="1"/>
</dbReference>
<evidence type="ECO:0000259" key="3">
    <source>
        <dbReference type="PROSITE" id="PS50892"/>
    </source>
</evidence>
<proteinExistence type="predicted"/>
<dbReference type="Proteomes" id="UP000694388">
    <property type="component" value="Unplaced"/>
</dbReference>
<organism evidence="4 5">
    <name type="scientific">Eptatretus burgeri</name>
    <name type="common">Inshore hagfish</name>
    <dbReference type="NCBI Taxonomy" id="7764"/>
    <lineage>
        <taxon>Eukaryota</taxon>
        <taxon>Metazoa</taxon>
        <taxon>Chordata</taxon>
        <taxon>Craniata</taxon>
        <taxon>Vertebrata</taxon>
        <taxon>Cyclostomata</taxon>
        <taxon>Myxini</taxon>
        <taxon>Myxiniformes</taxon>
        <taxon>Myxinidae</taxon>
        <taxon>Eptatretinae</taxon>
        <taxon>Eptatretus</taxon>
    </lineage>
</organism>
<dbReference type="SUPFAM" id="SSF58038">
    <property type="entry name" value="SNARE fusion complex"/>
    <property type="match status" value="1"/>
</dbReference>
<dbReference type="Ensembl" id="ENSEBUT00000018026.1">
    <property type="protein sequence ID" value="ENSEBUP00000017450.1"/>
    <property type="gene ID" value="ENSEBUG00000010904.1"/>
</dbReference>
<evidence type="ECO:0000256" key="2">
    <source>
        <dbReference type="SAM" id="MobiDB-lite"/>
    </source>
</evidence>
<dbReference type="InterPro" id="IPR042855">
    <property type="entry name" value="V_SNARE_CC"/>
</dbReference>
<dbReference type="Gene3D" id="1.20.5.110">
    <property type="match status" value="1"/>
</dbReference>
<dbReference type="AlphaFoldDB" id="A0A8C4QLU4"/>
<reference evidence="4" key="2">
    <citation type="submission" date="2025-09" db="UniProtKB">
        <authorList>
            <consortium name="Ensembl"/>
        </authorList>
    </citation>
    <scope>IDENTIFICATION</scope>
</reference>
<name>A0A8C4QLU4_EPTBU</name>
<reference evidence="4" key="1">
    <citation type="submission" date="2025-08" db="UniProtKB">
        <authorList>
            <consortium name="Ensembl"/>
        </authorList>
    </citation>
    <scope>IDENTIFICATION</scope>
</reference>
<protein>
    <recommendedName>
        <fullName evidence="3">V-SNARE coiled-coil homology domain-containing protein</fullName>
    </recommendedName>
</protein>
<keyword evidence="5" id="KW-1185">Reference proteome</keyword>
<evidence type="ECO:0000313" key="4">
    <source>
        <dbReference type="Ensembl" id="ENSEBUP00000017450.1"/>
    </source>
</evidence>
<evidence type="ECO:0000313" key="5">
    <source>
        <dbReference type="Proteomes" id="UP000694388"/>
    </source>
</evidence>
<feature type="region of interest" description="Disordered" evidence="2">
    <location>
        <begin position="1"/>
        <end position="23"/>
    </location>
</feature>
<keyword evidence="1" id="KW-0175">Coiled coil</keyword>
<evidence type="ECO:0000256" key="1">
    <source>
        <dbReference type="PROSITE-ProRule" id="PRU00290"/>
    </source>
</evidence>
<dbReference type="Pfam" id="PF00957">
    <property type="entry name" value="Synaptobrevin"/>
    <property type="match status" value="1"/>
</dbReference>